<evidence type="ECO:0000313" key="1">
    <source>
        <dbReference type="EMBL" id="KAK9959330.1"/>
    </source>
</evidence>
<protein>
    <submittedName>
        <fullName evidence="1">Uncharacterized protein</fullName>
    </submittedName>
</protein>
<evidence type="ECO:0000313" key="2">
    <source>
        <dbReference type="Proteomes" id="UP001479290"/>
    </source>
</evidence>
<dbReference type="EMBL" id="JAWDJR010000017">
    <property type="protein sequence ID" value="KAK9959330.1"/>
    <property type="molecule type" value="Genomic_DNA"/>
</dbReference>
<comment type="caution">
    <text evidence="1">The sequence shown here is derived from an EMBL/GenBank/DDBJ whole genome shotgun (WGS) entry which is preliminary data.</text>
</comment>
<feature type="non-terminal residue" evidence="1">
    <location>
        <position position="52"/>
    </location>
</feature>
<sequence length="52" mass="5848">MTSTALSARVNRPVRQERATVALESLARHPTTHHSLFSCQNITQALRPRAKH</sequence>
<dbReference type="AlphaFoldDB" id="A0AAW1ZD97"/>
<gene>
    <name evidence="1" type="ORF">ABG768_009460</name>
</gene>
<proteinExistence type="predicted"/>
<organism evidence="1 2">
    <name type="scientific">Culter alburnus</name>
    <name type="common">Topmouth culter</name>
    <dbReference type="NCBI Taxonomy" id="194366"/>
    <lineage>
        <taxon>Eukaryota</taxon>
        <taxon>Metazoa</taxon>
        <taxon>Chordata</taxon>
        <taxon>Craniata</taxon>
        <taxon>Vertebrata</taxon>
        <taxon>Euteleostomi</taxon>
        <taxon>Actinopterygii</taxon>
        <taxon>Neopterygii</taxon>
        <taxon>Teleostei</taxon>
        <taxon>Ostariophysi</taxon>
        <taxon>Cypriniformes</taxon>
        <taxon>Xenocyprididae</taxon>
        <taxon>Xenocypridinae</taxon>
        <taxon>Culter</taxon>
    </lineage>
</organism>
<accession>A0AAW1ZD97</accession>
<reference evidence="1 2" key="1">
    <citation type="submission" date="2024-05" db="EMBL/GenBank/DDBJ databases">
        <title>A high-quality chromosomal-level genome assembly of Topmouth culter (Culter alburnus).</title>
        <authorList>
            <person name="Zhao H."/>
        </authorList>
    </citation>
    <scope>NUCLEOTIDE SEQUENCE [LARGE SCALE GENOMIC DNA]</scope>
    <source>
        <strain evidence="1">CATC2023</strain>
        <tissue evidence="1">Muscle</tissue>
    </source>
</reference>
<keyword evidence="2" id="KW-1185">Reference proteome</keyword>
<dbReference type="Proteomes" id="UP001479290">
    <property type="component" value="Unassembled WGS sequence"/>
</dbReference>
<name>A0AAW1ZD97_CULAL</name>